<keyword evidence="3 5" id="KW-0560">Oxidoreductase</keyword>
<sequence>MIAPNNKKTALITGCGAGGIGQALSKEFNSQGFLVIATLLPWESRDHLEPLGIKCFDLDVTNEESTAAFKVAVDKLTGGRLDVLVNNAGICYTMPTTDTDVKEVEKMFAVNVFGPMRMVRHFYPMLINTKGTVVNIGSIGGIVPYVYGASYNASKAALVHYGNTLRVEMKPFGVKVINVISGEVNTNILKSDVERSLPADSLFASTNDLFVAHVKRTPGGMAPEDYALAVVGEVLKASPRAQFWYGAQTFVVWFGDTFLWKTCWDLLFWKMFSMERMVPKLANKKIE</sequence>
<dbReference type="InterPro" id="IPR036291">
    <property type="entry name" value="NAD(P)-bd_dom_sf"/>
</dbReference>
<evidence type="ECO:0000313" key="6">
    <source>
        <dbReference type="Proteomes" id="UP001447188"/>
    </source>
</evidence>
<evidence type="ECO:0000256" key="3">
    <source>
        <dbReference type="ARBA" id="ARBA00023002"/>
    </source>
</evidence>
<dbReference type="PANTHER" id="PTHR44169">
    <property type="entry name" value="NADPH-DEPENDENT 1-ACYLDIHYDROXYACETONE PHOSPHATE REDUCTASE"/>
    <property type="match status" value="1"/>
</dbReference>
<dbReference type="GO" id="GO:0000140">
    <property type="term" value="F:acylglycerone-phosphate reductase (NADP+) activity"/>
    <property type="evidence" value="ECO:0007669"/>
    <property type="project" value="UniProtKB-EC"/>
</dbReference>
<name>A0ABR3GKZ4_9PEZI</name>
<dbReference type="CDD" id="cd05374">
    <property type="entry name" value="17beta-HSD-like_SDR_c"/>
    <property type="match status" value="1"/>
</dbReference>
<reference evidence="5 6" key="1">
    <citation type="submission" date="2024-02" db="EMBL/GenBank/DDBJ databases">
        <title>Discinaceae phylogenomics.</title>
        <authorList>
            <person name="Dirks A.C."/>
            <person name="James T.Y."/>
        </authorList>
    </citation>
    <scope>NUCLEOTIDE SEQUENCE [LARGE SCALE GENOMIC DNA]</scope>
    <source>
        <strain evidence="5 6">ACD0624</strain>
    </source>
</reference>
<dbReference type="PRINTS" id="PR00080">
    <property type="entry name" value="SDRFAMILY"/>
</dbReference>
<dbReference type="PRINTS" id="PR00081">
    <property type="entry name" value="GDHRDH"/>
</dbReference>
<gene>
    <name evidence="5" type="primary">AYR1_1</name>
    <name evidence="5" type="ORF">Q9L58_004439</name>
</gene>
<evidence type="ECO:0000313" key="5">
    <source>
        <dbReference type="EMBL" id="KAL0636594.1"/>
    </source>
</evidence>
<organism evidence="5 6">
    <name type="scientific">Discina gigas</name>
    <dbReference type="NCBI Taxonomy" id="1032678"/>
    <lineage>
        <taxon>Eukaryota</taxon>
        <taxon>Fungi</taxon>
        <taxon>Dikarya</taxon>
        <taxon>Ascomycota</taxon>
        <taxon>Pezizomycotina</taxon>
        <taxon>Pezizomycetes</taxon>
        <taxon>Pezizales</taxon>
        <taxon>Discinaceae</taxon>
        <taxon>Discina</taxon>
    </lineage>
</organism>
<dbReference type="PROSITE" id="PS00061">
    <property type="entry name" value="ADH_SHORT"/>
    <property type="match status" value="1"/>
</dbReference>
<keyword evidence="6" id="KW-1185">Reference proteome</keyword>
<comment type="similarity">
    <text evidence="1 4">Belongs to the short-chain dehydrogenases/reductases (SDR) family.</text>
</comment>
<keyword evidence="2" id="KW-0521">NADP</keyword>
<dbReference type="EC" id="1.1.1.101" evidence="5"/>
<comment type="caution">
    <text evidence="5">The sequence shown here is derived from an EMBL/GenBank/DDBJ whole genome shotgun (WGS) entry which is preliminary data.</text>
</comment>
<evidence type="ECO:0000256" key="2">
    <source>
        <dbReference type="ARBA" id="ARBA00022857"/>
    </source>
</evidence>
<dbReference type="InterPro" id="IPR002347">
    <property type="entry name" value="SDR_fam"/>
</dbReference>
<evidence type="ECO:0000256" key="1">
    <source>
        <dbReference type="ARBA" id="ARBA00006484"/>
    </source>
</evidence>
<proteinExistence type="inferred from homology"/>
<dbReference type="InterPro" id="IPR020904">
    <property type="entry name" value="Sc_DH/Rdtase_CS"/>
</dbReference>
<dbReference type="Pfam" id="PF00106">
    <property type="entry name" value="adh_short"/>
    <property type="match status" value="1"/>
</dbReference>
<dbReference type="Gene3D" id="3.40.50.720">
    <property type="entry name" value="NAD(P)-binding Rossmann-like Domain"/>
    <property type="match status" value="1"/>
</dbReference>
<evidence type="ECO:0000256" key="4">
    <source>
        <dbReference type="RuleBase" id="RU000363"/>
    </source>
</evidence>
<dbReference type="SUPFAM" id="SSF51735">
    <property type="entry name" value="NAD(P)-binding Rossmann-fold domains"/>
    <property type="match status" value="1"/>
</dbReference>
<dbReference type="Proteomes" id="UP001447188">
    <property type="component" value="Unassembled WGS sequence"/>
</dbReference>
<dbReference type="EMBL" id="JBBBZM010000047">
    <property type="protein sequence ID" value="KAL0636594.1"/>
    <property type="molecule type" value="Genomic_DNA"/>
</dbReference>
<protein>
    <submittedName>
        <fullName evidence="5">NADPH-dependent 1-acyl dihydroxyacetone phosphate reductase</fullName>
        <ecNumber evidence="5">1.1.1.101</ecNumber>
    </submittedName>
</protein>
<dbReference type="PANTHER" id="PTHR44169:SF3">
    <property type="entry name" value="SHORT-CHAIN DEHYDROGENASE SRDE"/>
    <property type="match status" value="1"/>
</dbReference>
<accession>A0ABR3GKZ4</accession>